<reference evidence="1 2" key="1">
    <citation type="submission" date="2012-07" db="EMBL/GenBank/DDBJ databases">
        <title>The Genome Sequence of Actinomyces turicensis ACS-279-V-COL4.</title>
        <authorList>
            <consortium name="The Broad Institute Genome Sequencing Platform"/>
            <person name="Earl A."/>
            <person name="Ward D."/>
            <person name="Feldgarden M."/>
            <person name="Gevers D."/>
            <person name="Saerens B."/>
            <person name="Vaneechoutte M."/>
            <person name="Walker B."/>
            <person name="Young S.K."/>
            <person name="Zeng Q."/>
            <person name="Gargeya S."/>
            <person name="Fitzgerald M."/>
            <person name="Haas B."/>
            <person name="Abouelleil A."/>
            <person name="Alvarado L."/>
            <person name="Arachchi H.M."/>
            <person name="Berlin A."/>
            <person name="Chapman S.B."/>
            <person name="Goldberg J."/>
            <person name="Griggs A."/>
            <person name="Gujja S."/>
            <person name="Hansen M."/>
            <person name="Howarth C."/>
            <person name="Imamovic A."/>
            <person name="Larimer J."/>
            <person name="McCowen C."/>
            <person name="Montmayeur A."/>
            <person name="Murphy C."/>
            <person name="Neiman D."/>
            <person name="Pearson M."/>
            <person name="Priest M."/>
            <person name="Roberts A."/>
            <person name="Saif S."/>
            <person name="Shea T."/>
            <person name="Sisk P."/>
            <person name="Sykes S."/>
            <person name="Wortman J."/>
            <person name="Nusbaum C."/>
            <person name="Birren B."/>
        </authorList>
    </citation>
    <scope>NUCLEOTIDE SEQUENCE [LARGE SCALE GENOMIC DNA]</scope>
    <source>
        <strain evidence="1 2">ACS-279-V-Col4</strain>
    </source>
</reference>
<protein>
    <submittedName>
        <fullName evidence="1">Uncharacterized protein</fullName>
    </submittedName>
</protein>
<dbReference type="HOGENOM" id="CLU_1178230_0_0_11"/>
<organism evidence="1 2">
    <name type="scientific">Schaalia turicensis ACS-279-V-Col4</name>
    <dbReference type="NCBI Taxonomy" id="883077"/>
    <lineage>
        <taxon>Bacteria</taxon>
        <taxon>Bacillati</taxon>
        <taxon>Actinomycetota</taxon>
        <taxon>Actinomycetes</taxon>
        <taxon>Actinomycetales</taxon>
        <taxon>Actinomycetaceae</taxon>
        <taxon>Schaalia</taxon>
    </lineage>
</organism>
<dbReference type="Proteomes" id="UP000003994">
    <property type="component" value="Unassembled WGS sequence"/>
</dbReference>
<name>K0YRT4_9ACTO</name>
<dbReference type="eggNOG" id="COG1020">
    <property type="taxonomic scope" value="Bacteria"/>
</dbReference>
<evidence type="ECO:0000313" key="1">
    <source>
        <dbReference type="EMBL" id="EJZ86507.1"/>
    </source>
</evidence>
<gene>
    <name evidence="1" type="ORF">HMPREF9241_01132</name>
</gene>
<dbReference type="STRING" id="883077.HMPREF9241_01132"/>
<dbReference type="AlphaFoldDB" id="K0YRT4"/>
<evidence type="ECO:0000313" key="2">
    <source>
        <dbReference type="Proteomes" id="UP000003994"/>
    </source>
</evidence>
<dbReference type="PATRIC" id="fig|883077.3.peg.1142"/>
<accession>K0YRT4</accession>
<keyword evidence="2" id="KW-1185">Reference proteome</keyword>
<comment type="caution">
    <text evidence="1">The sequence shown here is derived from an EMBL/GenBank/DDBJ whole genome shotgun (WGS) entry which is preliminary data.</text>
</comment>
<proteinExistence type="predicted"/>
<dbReference type="EMBL" id="AGWQ01000006">
    <property type="protein sequence ID" value="EJZ86507.1"/>
    <property type="molecule type" value="Genomic_DNA"/>
</dbReference>
<sequence>MRLKQVFGRNPALLFDELGEHLSTTIPLMTTFPQLISLLATRPSPQMTIYSQERVEFNGPVIARWFAKVANLLGSDLAPNLFDGPFGFETPSTVPSDSNNETRQTLCLAVGPWQELAWSVPALAMGLKLCSDSATLGVSDILVTDSVDEASRDALKRGAWVLAQPRTYLTFSWNGEPLPDGVLDALMEVGAQSDALDVPIPQRAPTSVEEACGITHLLEPATASSESQRIALYQLDHCAPIAVTHWLSGRSLVLIDPKLYSEQEAQRIAESEGASLLHDGAH</sequence>